<evidence type="ECO:0000256" key="1">
    <source>
        <dbReference type="ARBA" id="ARBA00006799"/>
    </source>
</evidence>
<dbReference type="EMBL" id="CP032664">
    <property type="protein sequence ID" value="QQO83123.1"/>
    <property type="molecule type" value="Genomic_DNA"/>
</dbReference>
<sequence>MGSRRVKSKGRRFHQQQAAPDSQRDNGTVVFSLPETMDPNQWLTDYDSLWFDENNGYWEPPVDRQLLAKLPRKNAQHGGIIQSRANMAAARYQGGGMTAQEVKAAFLNHITFGDVALLKIRDGFGRVLRLFPLPSYRTRVSRDGGAVVLEANNEKRVYKARNIIWVRQYDTVQQVYGCPDYLGGLQAALLNEDATMFRRKYYINGAHMGFIMYATDPNLDPETEEELKQKIQDSKGVGNFRSLFVNIPNGKEKGIQIIPVGNFESKDEFMNVKNVSAQDVLNAHRFPPGLAGIIPSNTAGFGNPQTYEEVYFRTETKALLMEMRDAVDRDPEVPQAVKLQFDLQEGGSTV</sequence>
<dbReference type="InterPro" id="IPR006430">
    <property type="entry name" value="Phage_portal_PBSX"/>
</dbReference>
<organism evidence="3">
    <name type="scientific">Shewanella algae</name>
    <dbReference type="NCBI Taxonomy" id="38313"/>
    <lineage>
        <taxon>Bacteria</taxon>
        <taxon>Pseudomonadati</taxon>
        <taxon>Pseudomonadota</taxon>
        <taxon>Gammaproteobacteria</taxon>
        <taxon>Alteromonadales</taxon>
        <taxon>Shewanellaceae</taxon>
        <taxon>Shewanella</taxon>
    </lineage>
</organism>
<dbReference type="InterPro" id="IPR006944">
    <property type="entry name" value="Phage/GTA_portal"/>
</dbReference>
<dbReference type="NCBIfam" id="TIGR01540">
    <property type="entry name" value="portal_PBSX"/>
    <property type="match status" value="1"/>
</dbReference>
<dbReference type="InterPro" id="IPR030935">
    <property type="entry name" value="PBSX_Proteobac"/>
</dbReference>
<gene>
    <name evidence="3" type="ORF">D7032_07540</name>
</gene>
<proteinExistence type="inferred from homology"/>
<dbReference type="Pfam" id="PF04860">
    <property type="entry name" value="Phage_portal"/>
    <property type="match status" value="1"/>
</dbReference>
<dbReference type="AlphaFoldDB" id="A0A7T8IPD3"/>
<dbReference type="PIRSF" id="PIRSF018494">
    <property type="entry name" value="PBSX_VPQ"/>
    <property type="match status" value="1"/>
</dbReference>
<evidence type="ECO:0000313" key="3">
    <source>
        <dbReference type="EMBL" id="QQO83123.1"/>
    </source>
</evidence>
<dbReference type="RefSeq" id="WP_397609087.1">
    <property type="nucleotide sequence ID" value="NZ_CP032664.1"/>
</dbReference>
<protein>
    <submittedName>
        <fullName evidence="3">Phage portal protein</fullName>
    </submittedName>
</protein>
<feature type="region of interest" description="Disordered" evidence="2">
    <location>
        <begin position="1"/>
        <end position="28"/>
    </location>
</feature>
<accession>A0A7T8IPD3</accession>
<reference evidence="3" key="1">
    <citation type="submission" date="2018-09" db="EMBL/GenBank/DDBJ databases">
        <title>Genome sequencing and analysis.</title>
        <authorList>
            <person name="Huang Y.-T."/>
        </authorList>
    </citation>
    <scope>NUCLEOTIDE SEQUENCE</scope>
    <source>
        <strain evidence="3">HIDE</strain>
    </source>
</reference>
<name>A0A7T8IPD3_9GAMM</name>
<feature type="compositionally biased region" description="Basic residues" evidence="2">
    <location>
        <begin position="1"/>
        <end position="14"/>
    </location>
</feature>
<evidence type="ECO:0000256" key="2">
    <source>
        <dbReference type="SAM" id="MobiDB-lite"/>
    </source>
</evidence>
<comment type="similarity">
    <text evidence="1">Belongs to the phage portal family. PBSX subfamily.</text>
</comment>